<evidence type="ECO:0000256" key="1">
    <source>
        <dbReference type="ARBA" id="ARBA00022737"/>
    </source>
</evidence>
<dbReference type="OrthoDB" id="5498086at2"/>
<evidence type="ECO:0000256" key="2">
    <source>
        <dbReference type="ARBA" id="ARBA00023043"/>
    </source>
</evidence>
<reference evidence="4 5" key="1">
    <citation type="submission" date="2019-04" db="EMBL/GenBank/DDBJ databases">
        <authorList>
            <person name="Li Y."/>
            <person name="Wang J."/>
        </authorList>
    </citation>
    <scope>NUCLEOTIDE SEQUENCE [LARGE SCALE GENOMIC DNA]</scope>
    <source>
        <strain evidence="4 5">DSM 14668</strain>
    </source>
</reference>
<organism evidence="4 5">
    <name type="scientific">Polyangium fumosum</name>
    <dbReference type="NCBI Taxonomy" id="889272"/>
    <lineage>
        <taxon>Bacteria</taxon>
        <taxon>Pseudomonadati</taxon>
        <taxon>Myxococcota</taxon>
        <taxon>Polyangia</taxon>
        <taxon>Polyangiales</taxon>
        <taxon>Polyangiaceae</taxon>
        <taxon>Polyangium</taxon>
    </lineage>
</organism>
<comment type="caution">
    <text evidence="4">The sequence shown here is derived from an EMBL/GenBank/DDBJ whole genome shotgun (WGS) entry which is preliminary data.</text>
</comment>
<dbReference type="Proteomes" id="UP000309215">
    <property type="component" value="Unassembled WGS sequence"/>
</dbReference>
<gene>
    <name evidence="4" type="ORF">E8A74_10150</name>
</gene>
<dbReference type="InterPro" id="IPR050745">
    <property type="entry name" value="Multifunctional_regulatory"/>
</dbReference>
<proteinExistence type="predicted"/>
<evidence type="ECO:0000256" key="3">
    <source>
        <dbReference type="SAM" id="MobiDB-lite"/>
    </source>
</evidence>
<dbReference type="AlphaFoldDB" id="A0A4U1JFC5"/>
<dbReference type="InterPro" id="IPR002110">
    <property type="entry name" value="Ankyrin_rpt"/>
</dbReference>
<dbReference type="RefSeq" id="WP_136928761.1">
    <property type="nucleotide sequence ID" value="NZ_SSMQ01000008.1"/>
</dbReference>
<keyword evidence="5" id="KW-1185">Reference proteome</keyword>
<feature type="region of interest" description="Disordered" evidence="3">
    <location>
        <begin position="292"/>
        <end position="311"/>
    </location>
</feature>
<dbReference type="Pfam" id="PF12796">
    <property type="entry name" value="Ank_2"/>
    <property type="match status" value="1"/>
</dbReference>
<evidence type="ECO:0000313" key="5">
    <source>
        <dbReference type="Proteomes" id="UP000309215"/>
    </source>
</evidence>
<dbReference type="SMART" id="SM00248">
    <property type="entry name" value="ANK"/>
    <property type="match status" value="3"/>
</dbReference>
<dbReference type="PANTHER" id="PTHR24189:SF50">
    <property type="entry name" value="ANKYRIN REPEAT AND SOCS BOX PROTEIN 2"/>
    <property type="match status" value="1"/>
</dbReference>
<dbReference type="SUPFAM" id="SSF48403">
    <property type="entry name" value="Ankyrin repeat"/>
    <property type="match status" value="1"/>
</dbReference>
<protein>
    <submittedName>
        <fullName evidence="4">Uncharacterized protein</fullName>
    </submittedName>
</protein>
<evidence type="ECO:0000313" key="4">
    <source>
        <dbReference type="EMBL" id="TKD09962.1"/>
    </source>
</evidence>
<name>A0A4U1JFC5_9BACT</name>
<dbReference type="EMBL" id="SSMQ01000008">
    <property type="protein sequence ID" value="TKD09962.1"/>
    <property type="molecule type" value="Genomic_DNA"/>
</dbReference>
<sequence length="311" mass="34367">MGLYDTVRVKGLQGWTCSEGHDLMQAAWQTQDLGCTMGSWTLAARLDGTPGLEGERIELPLTGRIAIYTHCIQCPALFDELDVGGNVILPFVEFEVDLVESVVRSAERVSESTPEHLARWIERYGCEGPMTYAEAVATQITHVPDRARSLRRFLTKLVRRAFRAEPSDVEILARLIREEPTLVHARDAIGRTPLHHLIEQIRADPPSRPENVTLEALAELVLLKGGDPNARDEKGLTALFLASTPRAAALLVRHGARVNEANHQGNTALMHAVHDPKLFDALLNLGADPHQVNSSGHSAHTWKMLDEGRKT</sequence>
<keyword evidence="2" id="KW-0040">ANK repeat</keyword>
<dbReference type="Gene3D" id="1.25.40.20">
    <property type="entry name" value="Ankyrin repeat-containing domain"/>
    <property type="match status" value="1"/>
</dbReference>
<dbReference type="PANTHER" id="PTHR24189">
    <property type="entry name" value="MYOTROPHIN"/>
    <property type="match status" value="1"/>
</dbReference>
<keyword evidence="1" id="KW-0677">Repeat</keyword>
<dbReference type="InterPro" id="IPR036770">
    <property type="entry name" value="Ankyrin_rpt-contain_sf"/>
</dbReference>
<accession>A0A4U1JFC5</accession>